<evidence type="ECO:0000313" key="1">
    <source>
        <dbReference type="EMBL" id="PUZ40717.1"/>
    </source>
</evidence>
<protein>
    <submittedName>
        <fullName evidence="1">Uncharacterized protein</fullName>
    </submittedName>
</protein>
<reference evidence="1 2" key="1">
    <citation type="submission" date="2018-04" db="EMBL/GenBank/DDBJ databases">
        <title>WGS assembly of Panicum hallii var. hallii HAL2.</title>
        <authorList>
            <person name="Lovell J."/>
            <person name="Jenkins J."/>
            <person name="Lowry D."/>
            <person name="Mamidi S."/>
            <person name="Sreedasyam A."/>
            <person name="Weng X."/>
            <person name="Barry K."/>
            <person name="Bonette J."/>
            <person name="Campitelli B."/>
            <person name="Daum C."/>
            <person name="Gordon S."/>
            <person name="Gould B."/>
            <person name="Lipzen A."/>
            <person name="MacQueen A."/>
            <person name="Palacio-Mejia J."/>
            <person name="Plott C."/>
            <person name="Shakirov E."/>
            <person name="Shu S."/>
            <person name="Yoshinaga Y."/>
            <person name="Zane M."/>
            <person name="Rokhsar D."/>
            <person name="Grimwood J."/>
            <person name="Schmutz J."/>
            <person name="Juenger T."/>
        </authorList>
    </citation>
    <scope>NUCLEOTIDE SEQUENCE [LARGE SCALE GENOMIC DNA]</scope>
    <source>
        <strain evidence="2">cv. HAL2</strain>
    </source>
</reference>
<sequence length="79" mass="8975">MAARCHLQKVGMAFLSEPWRAWHGCPENILGRCRQQTCSSPPLPPTGLFVEVIAGGLLVQLQRILHPVFSRNMYRFLKN</sequence>
<organism evidence="1 2">
    <name type="scientific">Panicum hallii var. hallii</name>
    <dbReference type="NCBI Taxonomy" id="1504633"/>
    <lineage>
        <taxon>Eukaryota</taxon>
        <taxon>Viridiplantae</taxon>
        <taxon>Streptophyta</taxon>
        <taxon>Embryophyta</taxon>
        <taxon>Tracheophyta</taxon>
        <taxon>Spermatophyta</taxon>
        <taxon>Magnoliopsida</taxon>
        <taxon>Liliopsida</taxon>
        <taxon>Poales</taxon>
        <taxon>Poaceae</taxon>
        <taxon>PACMAD clade</taxon>
        <taxon>Panicoideae</taxon>
        <taxon>Panicodae</taxon>
        <taxon>Paniceae</taxon>
        <taxon>Panicinae</taxon>
        <taxon>Panicum</taxon>
        <taxon>Panicum sect. Panicum</taxon>
    </lineage>
</organism>
<dbReference type="Gramene" id="PUZ40717">
    <property type="protein sequence ID" value="PUZ40717"/>
    <property type="gene ID" value="GQ55_9G446200"/>
</dbReference>
<accession>A0A2T7CBK5</accession>
<dbReference type="AlphaFoldDB" id="A0A2T7CBK5"/>
<dbReference type="Proteomes" id="UP000244336">
    <property type="component" value="Chromosome 9"/>
</dbReference>
<keyword evidence="2" id="KW-1185">Reference proteome</keyword>
<gene>
    <name evidence="1" type="ORF">GQ55_9G446200</name>
</gene>
<dbReference type="EMBL" id="CM009757">
    <property type="protein sequence ID" value="PUZ40717.1"/>
    <property type="molecule type" value="Genomic_DNA"/>
</dbReference>
<evidence type="ECO:0000313" key="2">
    <source>
        <dbReference type="Proteomes" id="UP000244336"/>
    </source>
</evidence>
<name>A0A2T7CBK5_9POAL</name>
<proteinExistence type="predicted"/>